<name>A0A8S5RYD4_9CAUD</name>
<organism evidence="1">
    <name type="scientific">Myoviridae sp. ctNQV2</name>
    <dbReference type="NCBI Taxonomy" id="2827683"/>
    <lineage>
        <taxon>Viruses</taxon>
        <taxon>Duplodnaviria</taxon>
        <taxon>Heunggongvirae</taxon>
        <taxon>Uroviricota</taxon>
        <taxon>Caudoviricetes</taxon>
    </lineage>
</organism>
<protein>
    <submittedName>
        <fullName evidence="1">Uncharacterized protein</fullName>
    </submittedName>
</protein>
<evidence type="ECO:0000313" key="1">
    <source>
        <dbReference type="EMBL" id="DAF43790.1"/>
    </source>
</evidence>
<proteinExistence type="predicted"/>
<reference evidence="1" key="1">
    <citation type="journal article" date="2021" name="Proc. Natl. Acad. Sci. U.S.A.">
        <title>A Catalog of Tens of Thousands of Viruses from Human Metagenomes Reveals Hidden Associations with Chronic Diseases.</title>
        <authorList>
            <person name="Tisza M.J."/>
            <person name="Buck C.B."/>
        </authorList>
    </citation>
    <scope>NUCLEOTIDE SEQUENCE</scope>
    <source>
        <strain evidence="1">CtNQV2</strain>
    </source>
</reference>
<accession>A0A8S5RYD4</accession>
<sequence length="347" mass="41533">MKNVNEHTLNNLKKRFVSDFNLPIIIFEEPDFEYFLDLYETQFHSRTKWNKLINVIDEKFNGNPNLFLEEFSKVRNNMIESILENKHYQEFNESKDVLSKYDLPKLNYPKSNVYKETNNGKYFLSVDLKKANFSALMFHDSHIFGEEKIISYEDWVKKFTDLEYIIDSKYTRQVVFGKLNPSRQIKIENYMIYQALQKYLTLFECLNINVEVASFCTDEVVFDVTDNFKYVFDNMAAIKHLQKCLKEDDKINVDVELYHLKLQKFKTYKDAEIPVYMKTYLDNKESGKFSAVVYDLFSVPSFYYAQVYKLIHGMRVTETDMKFYMEGQIAKFYHPLIYVNSILNYDK</sequence>
<dbReference type="EMBL" id="BK032510">
    <property type="protein sequence ID" value="DAF43790.1"/>
    <property type="molecule type" value="Genomic_DNA"/>
</dbReference>